<dbReference type="Proteomes" id="UP000295773">
    <property type="component" value="Unassembled WGS sequence"/>
</dbReference>
<reference evidence="1 2" key="1">
    <citation type="submission" date="2019-03" db="EMBL/GenBank/DDBJ databases">
        <title>Genomic Encyclopedia of Type Strains, Phase IV (KMG-IV): sequencing the most valuable type-strain genomes for metagenomic binning, comparative biology and taxonomic classification.</title>
        <authorList>
            <person name="Goeker M."/>
        </authorList>
    </citation>
    <scope>NUCLEOTIDE SEQUENCE [LARGE SCALE GENOMIC DNA]</scope>
    <source>
        <strain evidence="1 2">DSM 29481</strain>
    </source>
</reference>
<dbReference type="AlphaFoldDB" id="A0A4R3TM17"/>
<gene>
    <name evidence="1" type="ORF">EDD61_10388</name>
</gene>
<dbReference type="EMBL" id="SMBP01000003">
    <property type="protein sequence ID" value="TCU62675.1"/>
    <property type="molecule type" value="Genomic_DNA"/>
</dbReference>
<accession>A0A4R3TM17</accession>
<sequence>MCMVLRKSDKSNCIIDAEERIGYSFLDSRLVIK</sequence>
<comment type="caution">
    <text evidence="1">The sequence shown here is derived from an EMBL/GenBank/DDBJ whole genome shotgun (WGS) entry which is preliminary data.</text>
</comment>
<proteinExistence type="predicted"/>
<evidence type="ECO:0000313" key="2">
    <source>
        <dbReference type="Proteomes" id="UP000295773"/>
    </source>
</evidence>
<protein>
    <submittedName>
        <fullName evidence="1">Uncharacterized protein</fullName>
    </submittedName>
</protein>
<evidence type="ECO:0000313" key="1">
    <source>
        <dbReference type="EMBL" id="TCU62675.1"/>
    </source>
</evidence>
<organism evidence="1 2">
    <name type="scientific">Longicatena caecimuris</name>
    <dbReference type="NCBI Taxonomy" id="1796635"/>
    <lineage>
        <taxon>Bacteria</taxon>
        <taxon>Bacillati</taxon>
        <taxon>Bacillota</taxon>
        <taxon>Erysipelotrichia</taxon>
        <taxon>Erysipelotrichales</taxon>
        <taxon>Erysipelotrichaceae</taxon>
        <taxon>Longicatena</taxon>
    </lineage>
</organism>
<keyword evidence="2" id="KW-1185">Reference proteome</keyword>
<name>A0A4R3TM17_9FIRM</name>